<gene>
    <name evidence="3" type="ORF">GH714_018838</name>
</gene>
<evidence type="ECO:0000313" key="4">
    <source>
        <dbReference type="Proteomes" id="UP000467840"/>
    </source>
</evidence>
<dbReference type="InterPro" id="IPR011992">
    <property type="entry name" value="EF-hand-dom_pair"/>
</dbReference>
<evidence type="ECO:0000256" key="1">
    <source>
        <dbReference type="ARBA" id="ARBA00022837"/>
    </source>
</evidence>
<dbReference type="SUPFAM" id="SSF47473">
    <property type="entry name" value="EF-hand"/>
    <property type="match status" value="1"/>
</dbReference>
<sequence length="105" mass="11976">MGRFWHAEAGRGLLTVRDLQRVATAHDFTWTDRELTDMIHCFDSDGDGKLNLDDFRKIVCRCNMIRGKADVASIPARWASWGLKRVIEPAFFAKFDCARSLTVIS</sequence>
<dbReference type="GO" id="GO:0005509">
    <property type="term" value="F:calcium ion binding"/>
    <property type="evidence" value="ECO:0007669"/>
    <property type="project" value="InterPro"/>
</dbReference>
<name>A0A6A6LTQ3_HEVBR</name>
<dbReference type="EMBL" id="JAAGAX010000009">
    <property type="protein sequence ID" value="KAF2303503.1"/>
    <property type="molecule type" value="Genomic_DNA"/>
</dbReference>
<protein>
    <recommendedName>
        <fullName evidence="2">EF-hand domain-containing protein</fullName>
    </recommendedName>
</protein>
<dbReference type="Pfam" id="PF13499">
    <property type="entry name" value="EF-hand_7"/>
    <property type="match status" value="1"/>
</dbReference>
<dbReference type="PROSITE" id="PS00018">
    <property type="entry name" value="EF_HAND_1"/>
    <property type="match status" value="1"/>
</dbReference>
<evidence type="ECO:0000313" key="3">
    <source>
        <dbReference type="EMBL" id="KAF2303503.1"/>
    </source>
</evidence>
<comment type="caution">
    <text evidence="3">The sequence shown here is derived from an EMBL/GenBank/DDBJ whole genome shotgun (WGS) entry which is preliminary data.</text>
</comment>
<keyword evidence="4" id="KW-1185">Reference proteome</keyword>
<organism evidence="3 4">
    <name type="scientific">Hevea brasiliensis</name>
    <name type="common">Para rubber tree</name>
    <name type="synonym">Siphonia brasiliensis</name>
    <dbReference type="NCBI Taxonomy" id="3981"/>
    <lineage>
        <taxon>Eukaryota</taxon>
        <taxon>Viridiplantae</taxon>
        <taxon>Streptophyta</taxon>
        <taxon>Embryophyta</taxon>
        <taxon>Tracheophyta</taxon>
        <taxon>Spermatophyta</taxon>
        <taxon>Magnoliopsida</taxon>
        <taxon>eudicotyledons</taxon>
        <taxon>Gunneridae</taxon>
        <taxon>Pentapetalae</taxon>
        <taxon>rosids</taxon>
        <taxon>fabids</taxon>
        <taxon>Malpighiales</taxon>
        <taxon>Euphorbiaceae</taxon>
        <taxon>Crotonoideae</taxon>
        <taxon>Micrandreae</taxon>
        <taxon>Hevea</taxon>
    </lineage>
</organism>
<evidence type="ECO:0000259" key="2">
    <source>
        <dbReference type="PROSITE" id="PS50222"/>
    </source>
</evidence>
<dbReference type="Gene3D" id="1.10.238.10">
    <property type="entry name" value="EF-hand"/>
    <property type="match status" value="1"/>
</dbReference>
<dbReference type="AlphaFoldDB" id="A0A6A6LTQ3"/>
<dbReference type="InterPro" id="IPR018247">
    <property type="entry name" value="EF_Hand_1_Ca_BS"/>
</dbReference>
<keyword evidence="1" id="KW-0106">Calcium</keyword>
<reference evidence="3 4" key="1">
    <citation type="journal article" date="2020" name="Mol. Plant">
        <title>The Chromosome-Based Rubber Tree Genome Provides New Insights into Spurge Genome Evolution and Rubber Biosynthesis.</title>
        <authorList>
            <person name="Liu J."/>
            <person name="Shi C."/>
            <person name="Shi C.C."/>
            <person name="Li W."/>
            <person name="Zhang Q.J."/>
            <person name="Zhang Y."/>
            <person name="Li K."/>
            <person name="Lu H.F."/>
            <person name="Shi C."/>
            <person name="Zhu S.T."/>
            <person name="Xiao Z.Y."/>
            <person name="Nan H."/>
            <person name="Yue Y."/>
            <person name="Zhu X.G."/>
            <person name="Wu Y."/>
            <person name="Hong X.N."/>
            <person name="Fan G.Y."/>
            <person name="Tong Y."/>
            <person name="Zhang D."/>
            <person name="Mao C.L."/>
            <person name="Liu Y.L."/>
            <person name="Hao S.J."/>
            <person name="Liu W.Q."/>
            <person name="Lv M.Q."/>
            <person name="Zhang H.B."/>
            <person name="Liu Y."/>
            <person name="Hu-Tang G.R."/>
            <person name="Wang J.P."/>
            <person name="Wang J.H."/>
            <person name="Sun Y.H."/>
            <person name="Ni S.B."/>
            <person name="Chen W.B."/>
            <person name="Zhang X.C."/>
            <person name="Jiao Y.N."/>
            <person name="Eichler E.E."/>
            <person name="Li G.H."/>
            <person name="Liu X."/>
            <person name="Gao L.Z."/>
        </authorList>
    </citation>
    <scope>NUCLEOTIDE SEQUENCE [LARGE SCALE GENOMIC DNA]</scope>
    <source>
        <strain evidence="4">cv. GT1</strain>
        <tissue evidence="3">Leaf</tissue>
    </source>
</reference>
<dbReference type="Proteomes" id="UP000467840">
    <property type="component" value="Chromosome 16"/>
</dbReference>
<dbReference type="InterPro" id="IPR002048">
    <property type="entry name" value="EF_hand_dom"/>
</dbReference>
<proteinExistence type="predicted"/>
<accession>A0A6A6LTQ3</accession>
<dbReference type="PROSITE" id="PS50222">
    <property type="entry name" value="EF_HAND_2"/>
    <property type="match status" value="1"/>
</dbReference>
<feature type="domain" description="EF-hand" evidence="2">
    <location>
        <begin position="30"/>
        <end position="65"/>
    </location>
</feature>